<dbReference type="EMBL" id="VSSQ01000035">
    <property type="protein sequence ID" value="MPL67129.1"/>
    <property type="molecule type" value="Genomic_DNA"/>
</dbReference>
<dbReference type="GO" id="GO:0046872">
    <property type="term" value="F:metal ion binding"/>
    <property type="evidence" value="ECO:0007669"/>
    <property type="project" value="UniProtKB-KW"/>
</dbReference>
<name>A0A644TKC5_9ZZZZ</name>
<dbReference type="InterPro" id="IPR036264">
    <property type="entry name" value="Bact_exopeptidase_dim_dom"/>
</dbReference>
<dbReference type="EC" id="3.4.17.11" evidence="6"/>
<protein>
    <submittedName>
        <fullName evidence="6">Carboxypeptidase G2</fullName>
        <ecNumber evidence="6">3.4.17.11</ecNumber>
    </submittedName>
</protein>
<keyword evidence="3 6" id="KW-0378">Hydrolase</keyword>
<evidence type="ECO:0000256" key="3">
    <source>
        <dbReference type="ARBA" id="ARBA00022801"/>
    </source>
</evidence>
<organism evidence="6">
    <name type="scientific">bioreactor metagenome</name>
    <dbReference type="NCBI Taxonomy" id="1076179"/>
    <lineage>
        <taxon>unclassified sequences</taxon>
        <taxon>metagenomes</taxon>
        <taxon>ecological metagenomes</taxon>
    </lineage>
</organism>
<dbReference type="PIRSF" id="PIRSF037238">
    <property type="entry name" value="Carboxypeptidase_G2"/>
    <property type="match status" value="1"/>
</dbReference>
<keyword evidence="2" id="KW-0479">Metal-binding</keyword>
<evidence type="ECO:0000256" key="4">
    <source>
        <dbReference type="ARBA" id="ARBA00022833"/>
    </source>
</evidence>
<gene>
    <name evidence="6" type="primary">cpg2_1</name>
    <name evidence="6" type="ORF">SDC9_12819</name>
</gene>
<reference evidence="6" key="1">
    <citation type="submission" date="2019-08" db="EMBL/GenBank/DDBJ databases">
        <authorList>
            <person name="Kucharzyk K."/>
            <person name="Murdoch R.W."/>
            <person name="Higgins S."/>
            <person name="Loffler F."/>
        </authorList>
    </citation>
    <scope>NUCLEOTIDE SEQUENCE</scope>
</reference>
<sequence>MNEKLVLEKIKNSENAAFAFLEQLVNLDSADDAKGGIADVCHSIGDFAAALGFCVEYITTPDQPTQVLCHRPNAGKKKVMFIGHADTVFPKGTVAKRPFKIVGDKAYGPGVADMKGGLVTALFTIKGLLEAGWDESEFTFLICGDEELSHPHTNAVENFKKYALGQDVCFCMEPGRENGAVVTGRKGAARPLIKVKGIASHAGTAPEKGVSANLELAYKIIELHKLNNKTTGTTFNVGVMKGGFMANIISDYAECEIDIRVKTIVEAEKAIKDVQRIVETSYVPGTSSTVEANKISFMPFETTPQVKRLYNLMKNEAKLLGQEELKETYSGGCSDVAWTAMVGTTSLCACGPKGFGAHTEEEYFYTASLVERMQLLAMTIMHLQQI</sequence>
<dbReference type="PANTHER" id="PTHR43808:SF9">
    <property type="entry name" value="BLL0789 PROTEIN"/>
    <property type="match status" value="1"/>
</dbReference>
<keyword evidence="6" id="KW-0121">Carboxypeptidase</keyword>
<dbReference type="CDD" id="cd03885">
    <property type="entry name" value="M20_CPDG2"/>
    <property type="match status" value="1"/>
</dbReference>
<accession>A0A644TKC5</accession>
<keyword evidence="6" id="KW-0645">Protease</keyword>
<dbReference type="InterPro" id="IPR050072">
    <property type="entry name" value="Peptidase_M20A"/>
</dbReference>
<dbReference type="Pfam" id="PF01546">
    <property type="entry name" value="Peptidase_M20"/>
    <property type="match status" value="1"/>
</dbReference>
<keyword evidence="4" id="KW-0862">Zinc</keyword>
<dbReference type="PROSITE" id="PS00758">
    <property type="entry name" value="ARGE_DAPE_CPG2_1"/>
    <property type="match status" value="1"/>
</dbReference>
<dbReference type="InterPro" id="IPR017150">
    <property type="entry name" value="Pept_M20_glutamate_carboxypep"/>
</dbReference>
<comment type="caution">
    <text evidence="6">The sequence shown here is derived from an EMBL/GenBank/DDBJ whole genome shotgun (WGS) entry which is preliminary data.</text>
</comment>
<dbReference type="PANTHER" id="PTHR43808">
    <property type="entry name" value="ACETYLORNITHINE DEACETYLASE"/>
    <property type="match status" value="1"/>
</dbReference>
<proteinExistence type="predicted"/>
<dbReference type="InterPro" id="IPR011650">
    <property type="entry name" value="Peptidase_M20_dimer"/>
</dbReference>
<dbReference type="Gene3D" id="3.40.630.10">
    <property type="entry name" value="Zn peptidases"/>
    <property type="match status" value="1"/>
</dbReference>
<feature type="domain" description="Peptidase M20 dimerisation" evidence="5">
    <location>
        <begin position="183"/>
        <end position="285"/>
    </location>
</feature>
<dbReference type="SUPFAM" id="SSF53187">
    <property type="entry name" value="Zn-dependent exopeptidases"/>
    <property type="match status" value="1"/>
</dbReference>
<evidence type="ECO:0000259" key="5">
    <source>
        <dbReference type="Pfam" id="PF07687"/>
    </source>
</evidence>
<evidence type="ECO:0000256" key="1">
    <source>
        <dbReference type="ARBA" id="ARBA00001947"/>
    </source>
</evidence>
<dbReference type="Gene3D" id="3.30.70.360">
    <property type="match status" value="1"/>
</dbReference>
<dbReference type="SUPFAM" id="SSF55031">
    <property type="entry name" value="Bacterial exopeptidase dimerisation domain"/>
    <property type="match status" value="1"/>
</dbReference>
<comment type="cofactor">
    <cofactor evidence="1">
        <name>Zn(2+)</name>
        <dbReference type="ChEBI" id="CHEBI:29105"/>
    </cofactor>
</comment>
<dbReference type="AlphaFoldDB" id="A0A644TKC5"/>
<evidence type="ECO:0000256" key="2">
    <source>
        <dbReference type="ARBA" id="ARBA00022723"/>
    </source>
</evidence>
<dbReference type="InterPro" id="IPR001261">
    <property type="entry name" value="ArgE/DapE_CS"/>
</dbReference>
<evidence type="ECO:0000313" key="6">
    <source>
        <dbReference type="EMBL" id="MPL67129.1"/>
    </source>
</evidence>
<dbReference type="InterPro" id="IPR002933">
    <property type="entry name" value="Peptidase_M20"/>
</dbReference>
<dbReference type="GO" id="GO:0004180">
    <property type="term" value="F:carboxypeptidase activity"/>
    <property type="evidence" value="ECO:0007669"/>
    <property type="project" value="UniProtKB-KW"/>
</dbReference>
<dbReference type="Pfam" id="PF07687">
    <property type="entry name" value="M20_dimer"/>
    <property type="match status" value="1"/>
</dbReference>